<evidence type="ECO:0000313" key="4">
    <source>
        <dbReference type="Proteomes" id="UP000827284"/>
    </source>
</evidence>
<feature type="region of interest" description="Disordered" evidence="2">
    <location>
        <begin position="202"/>
        <end position="306"/>
    </location>
</feature>
<evidence type="ECO:0000256" key="1">
    <source>
        <dbReference type="SAM" id="Coils"/>
    </source>
</evidence>
<feature type="compositionally biased region" description="Polar residues" evidence="2">
    <location>
        <begin position="124"/>
        <end position="133"/>
    </location>
</feature>
<feature type="compositionally biased region" description="Low complexity" evidence="2">
    <location>
        <begin position="134"/>
        <end position="181"/>
    </location>
</feature>
<feature type="region of interest" description="Disordered" evidence="2">
    <location>
        <begin position="324"/>
        <end position="502"/>
    </location>
</feature>
<feature type="compositionally biased region" description="Low complexity" evidence="2">
    <location>
        <begin position="202"/>
        <end position="211"/>
    </location>
</feature>
<evidence type="ECO:0000256" key="2">
    <source>
        <dbReference type="SAM" id="MobiDB-lite"/>
    </source>
</evidence>
<accession>A0A9P3H515</accession>
<feature type="compositionally biased region" description="Polar residues" evidence="2">
    <location>
        <begin position="326"/>
        <end position="336"/>
    </location>
</feature>
<feature type="compositionally biased region" description="Polar residues" evidence="2">
    <location>
        <begin position="518"/>
        <end position="528"/>
    </location>
</feature>
<feature type="compositionally biased region" description="Low complexity" evidence="2">
    <location>
        <begin position="381"/>
        <end position="392"/>
    </location>
</feature>
<feature type="compositionally biased region" description="Acidic residues" evidence="2">
    <location>
        <begin position="456"/>
        <end position="467"/>
    </location>
</feature>
<protein>
    <submittedName>
        <fullName evidence="3">Uncharacterized protein</fullName>
    </submittedName>
</protein>
<keyword evidence="1" id="KW-0175">Coiled coil</keyword>
<feature type="region of interest" description="Disordered" evidence="2">
    <location>
        <begin position="515"/>
        <end position="566"/>
    </location>
</feature>
<feature type="compositionally biased region" description="Low complexity" evidence="2">
    <location>
        <begin position="243"/>
        <end position="252"/>
    </location>
</feature>
<feature type="compositionally biased region" description="Low complexity" evidence="2">
    <location>
        <begin position="529"/>
        <end position="548"/>
    </location>
</feature>
<feature type="coiled-coil region" evidence="1">
    <location>
        <begin position="600"/>
        <end position="627"/>
    </location>
</feature>
<reference evidence="3" key="1">
    <citation type="submission" date="2021-11" db="EMBL/GenBank/DDBJ databases">
        <authorList>
            <person name="Herlambang A."/>
            <person name="Guo Y."/>
            <person name="Takashima Y."/>
            <person name="Nishizawa T."/>
        </authorList>
    </citation>
    <scope>NUCLEOTIDE SEQUENCE</scope>
    <source>
        <strain evidence="3">E1425</strain>
    </source>
</reference>
<sequence>MMDISSAEDDRKQRFRFHKDDEILLLEIVLQAQPCPYKISARDGTILVAWNKIAEEFKNQCKPRPEGNLPHSRTCRTRCDKMIIDFLAIRASPHLRDKTKESKEEKIKNELLARLATVAGKIQDPTQGTPSGNPSSFLPSPAAASSTSLSISPSTGGTSPHGISPIPVGTLTGSSPTGSTSAAALTPGNVLAAAAAAAAVAGSNGVPSSGGLQDVQQHPHPLRGTTGASSYLVSNPPLGGSSGHDSLTSSLSAADGNHIIHNQGGNSSTVSPRQTRSHMPGGATSAIPAAPIGSGPGSSKRGSAHQYDYRTTTTPVPVAVAVTSAKRGSQSGTNNGTGKGEGHSAKRHRPSTGGKLPVSSASAAAAHAASSAAHNNRRHSSGTGHHSSNRSTRANKHGPPQGQSESEEDEEDGEEEEDENEEDDEDEDEDDVNEQANINHHTNMGQRAEPMMETSMNEDLDDYDNGYDNDYGNDLHDEGDSREELPSLIQSGNPKEQLSPRRMNRVAKSFISTLRPYSGQQPQSLETQSKSYSHSGRSSSSSLAQGSSNHRGSFGVEGGSSHNNSGGIGGAAGGFLGPSGKPLIVPSQVNAEDRVYLLRNLALEEQRVNVEVEKIALEREKLALERTRLQWEMRKANLQ</sequence>
<feature type="compositionally biased region" description="Polar residues" evidence="2">
    <location>
        <begin position="263"/>
        <end position="274"/>
    </location>
</feature>
<feature type="compositionally biased region" description="Basic and acidic residues" evidence="2">
    <location>
        <begin position="473"/>
        <end position="485"/>
    </location>
</feature>
<feature type="region of interest" description="Disordered" evidence="2">
    <location>
        <begin position="120"/>
        <end position="181"/>
    </location>
</feature>
<comment type="caution">
    <text evidence="3">The sequence shown here is derived from an EMBL/GenBank/DDBJ whole genome shotgun (WGS) entry which is preliminary data.</text>
</comment>
<keyword evidence="4" id="KW-1185">Reference proteome</keyword>
<organism evidence="3 4">
    <name type="scientific">Entomortierella parvispora</name>
    <dbReference type="NCBI Taxonomy" id="205924"/>
    <lineage>
        <taxon>Eukaryota</taxon>
        <taxon>Fungi</taxon>
        <taxon>Fungi incertae sedis</taxon>
        <taxon>Mucoromycota</taxon>
        <taxon>Mortierellomycotina</taxon>
        <taxon>Mortierellomycetes</taxon>
        <taxon>Mortierellales</taxon>
        <taxon>Mortierellaceae</taxon>
        <taxon>Entomortierella</taxon>
    </lineage>
</organism>
<feature type="compositionally biased region" description="Low complexity" evidence="2">
    <location>
        <begin position="359"/>
        <end position="374"/>
    </location>
</feature>
<evidence type="ECO:0000313" key="3">
    <source>
        <dbReference type="EMBL" id="GJJ70188.1"/>
    </source>
</evidence>
<feature type="compositionally biased region" description="Acidic residues" evidence="2">
    <location>
        <begin position="405"/>
        <end position="433"/>
    </location>
</feature>
<feature type="compositionally biased region" description="Polar residues" evidence="2">
    <location>
        <begin position="434"/>
        <end position="445"/>
    </location>
</feature>
<gene>
    <name evidence="3" type="ORF">EMPS_02537</name>
</gene>
<dbReference type="EMBL" id="BQFW01000003">
    <property type="protein sequence ID" value="GJJ70188.1"/>
    <property type="molecule type" value="Genomic_DNA"/>
</dbReference>
<dbReference type="AlphaFoldDB" id="A0A9P3H515"/>
<dbReference type="OrthoDB" id="2404318at2759"/>
<dbReference type="Proteomes" id="UP000827284">
    <property type="component" value="Unassembled WGS sequence"/>
</dbReference>
<proteinExistence type="predicted"/>
<name>A0A9P3H515_9FUNG</name>
<reference evidence="3" key="2">
    <citation type="journal article" date="2022" name="Microbiol. Resour. Announc.">
        <title>Whole-Genome Sequence of Entomortierella parvispora E1425, a Mucoromycotan Fungus Associated with Burkholderiaceae-Related Endosymbiotic Bacteria.</title>
        <authorList>
            <person name="Herlambang A."/>
            <person name="Guo Y."/>
            <person name="Takashima Y."/>
            <person name="Narisawa K."/>
            <person name="Ohta H."/>
            <person name="Nishizawa T."/>
        </authorList>
    </citation>
    <scope>NUCLEOTIDE SEQUENCE</scope>
    <source>
        <strain evidence="3">E1425</strain>
    </source>
</reference>